<feature type="compositionally biased region" description="Acidic residues" evidence="1">
    <location>
        <begin position="883"/>
        <end position="903"/>
    </location>
</feature>
<reference evidence="2" key="1">
    <citation type="submission" date="2022-07" db="EMBL/GenBank/DDBJ databases">
        <title>Phylogenomic reconstructions and comparative analyses of Kickxellomycotina fungi.</title>
        <authorList>
            <person name="Reynolds N.K."/>
            <person name="Stajich J.E."/>
            <person name="Barry K."/>
            <person name="Grigoriev I.V."/>
            <person name="Crous P."/>
            <person name="Smith M.E."/>
        </authorList>
    </citation>
    <scope>NUCLEOTIDE SEQUENCE</scope>
    <source>
        <strain evidence="2">NRRL 1565</strain>
    </source>
</reference>
<feature type="compositionally biased region" description="Low complexity" evidence="1">
    <location>
        <begin position="669"/>
        <end position="685"/>
    </location>
</feature>
<keyword evidence="3" id="KW-1185">Reference proteome</keyword>
<feature type="region of interest" description="Disordered" evidence="1">
    <location>
        <begin position="854"/>
        <end position="944"/>
    </location>
</feature>
<dbReference type="EMBL" id="JANBUO010001900">
    <property type="protein sequence ID" value="KAJ2796438.1"/>
    <property type="molecule type" value="Genomic_DNA"/>
</dbReference>
<dbReference type="OrthoDB" id="60033at2759"/>
<feature type="region of interest" description="Disordered" evidence="1">
    <location>
        <begin position="647"/>
        <end position="689"/>
    </location>
</feature>
<feature type="non-terminal residue" evidence="2">
    <location>
        <position position="1"/>
    </location>
</feature>
<feature type="compositionally biased region" description="Low complexity" evidence="1">
    <location>
        <begin position="769"/>
        <end position="796"/>
    </location>
</feature>
<sequence length="957" mass="98849">GRRRSSGVGRKARMSASTTGDRQYAVGRAQQQFCQALREALRGQNDGRRRMLAIALLAAYSLIEAMPSHCRRPFALVLAATIQMLSSTATEQNEESIQDTGDVGALQNAPDRRMQLLGFVTSLALLGTASTDAAGTDFQRAARERLGRLAQAHMRVAGSAQPRIDGWTAAAAVDGDGLFDDVAMPAASVGGTAFLLEHMRRLPPATGMAADNEPGGDPLGDVQAVGDAVAARAEELGIHVSIAMAGAAQAEQRAAETAFPQAGAVLAADAWAMRRGAALALRHLLLDAASMVLEHSLRAGDSLCLVPCAAAPEVPDVPADLAVFLVCRSASRARMRGTKSVQDDQPAAGYSVPVAYSAPDLRGLGALARDVYDRRADADARTVTEGGEWLVVRLRLPGALDALAAPVAAIADVSSPAALDSAQAVPLLGEFRAMLRGTRIVVRTAAATPRADSAGSHAALRTLPLADGAGRDLRAAEAFLDAAGCAVERLAAGSAARSPGTPGLSRQLVAQRPPAFIIVDGGADVLRAEFELLRGTLSFAAKADGSQRGRAHSAATLGIVALVPLSAVARVRACVRALAAEPHALPPPIVKIVALPLGERRLLAGLRAAWALRRLERRHATPLAPAAAFYALPARLDAAFAFARGPPVTPSPPRSAASDGLYDNVRTVSSTGSPSSAETSEPAAGVPAWSAAPHSWSGALVPSSVTHIDIPRNTIADVPQEPSQPVHTPPSPLIEVNSSLARTLRFAAAADEPRAASPGATSVPQTARSASAGVADADGSSTHVASHASAGAVSSAPLEPSQPELDTRAQTASPQLPDTSESVSAEPPAGQQSLSRTRSLLRDKMALFNRARHRARNKLRQGSDAEVPSSSAALLPPRRGDADIEDDLSESAEQPDADPDTESAAEVSAPLVESPAMISLPEPKAADLDKPLPKLPASATMPAESPRSIIAAPAFDA</sequence>
<feature type="compositionally biased region" description="Basic residues" evidence="1">
    <location>
        <begin position="1"/>
        <end position="13"/>
    </location>
</feature>
<accession>A0A9W8HR87</accession>
<dbReference type="Proteomes" id="UP001140094">
    <property type="component" value="Unassembled WGS sequence"/>
</dbReference>
<feature type="non-terminal residue" evidence="2">
    <location>
        <position position="957"/>
    </location>
</feature>
<feature type="compositionally biased region" description="Low complexity" evidence="1">
    <location>
        <begin position="749"/>
        <end position="760"/>
    </location>
</feature>
<gene>
    <name evidence="2" type="ORF">H4R20_005528</name>
</gene>
<dbReference type="AlphaFoldDB" id="A0A9W8HR87"/>
<evidence type="ECO:0000256" key="1">
    <source>
        <dbReference type="SAM" id="MobiDB-lite"/>
    </source>
</evidence>
<evidence type="ECO:0000313" key="3">
    <source>
        <dbReference type="Proteomes" id="UP001140094"/>
    </source>
</evidence>
<name>A0A9W8HR87_9FUNG</name>
<feature type="region of interest" description="Disordered" evidence="1">
    <location>
        <begin position="1"/>
        <end position="23"/>
    </location>
</feature>
<feature type="region of interest" description="Disordered" evidence="1">
    <location>
        <begin position="749"/>
        <end position="839"/>
    </location>
</feature>
<proteinExistence type="predicted"/>
<feature type="compositionally biased region" description="Polar residues" evidence="1">
    <location>
        <begin position="808"/>
        <end position="823"/>
    </location>
</feature>
<evidence type="ECO:0000313" key="2">
    <source>
        <dbReference type="EMBL" id="KAJ2796438.1"/>
    </source>
</evidence>
<organism evidence="2 3">
    <name type="scientific">Coemansia guatemalensis</name>
    <dbReference type="NCBI Taxonomy" id="2761395"/>
    <lineage>
        <taxon>Eukaryota</taxon>
        <taxon>Fungi</taxon>
        <taxon>Fungi incertae sedis</taxon>
        <taxon>Zoopagomycota</taxon>
        <taxon>Kickxellomycotina</taxon>
        <taxon>Kickxellomycetes</taxon>
        <taxon>Kickxellales</taxon>
        <taxon>Kickxellaceae</taxon>
        <taxon>Coemansia</taxon>
    </lineage>
</organism>
<comment type="caution">
    <text evidence="2">The sequence shown here is derived from an EMBL/GenBank/DDBJ whole genome shotgun (WGS) entry which is preliminary data.</text>
</comment>
<protein>
    <submittedName>
        <fullName evidence="2">Uncharacterized protein</fullName>
    </submittedName>
</protein>